<sequence length="68" mass="7728">MIKRRLKMAREECRRREEEMRTPKDKGATAEEEECTTGAADFACSPESSTELQPGLLMTAEKSRAQIH</sequence>
<reference evidence="1" key="1">
    <citation type="submission" date="2020-04" db="EMBL/GenBank/DDBJ databases">
        <title>A chromosome-scale assembly and high-density genetic map of the yellow drum (Nibea albiflora) genome.</title>
        <authorList>
            <person name="Xu D."/>
            <person name="Zhang W."/>
            <person name="Chen R."/>
            <person name="Tan P."/>
            <person name="Wang L."/>
            <person name="Song H."/>
            <person name="Tian L."/>
            <person name="Zhu Q."/>
            <person name="Wang B."/>
        </authorList>
    </citation>
    <scope>NUCLEOTIDE SEQUENCE</scope>
    <source>
        <strain evidence="1">ZJHYS-2018</strain>
    </source>
</reference>
<organism evidence="1 2">
    <name type="scientific">Nibea albiflora</name>
    <name type="common">Yellow drum</name>
    <name type="synonym">Corvina albiflora</name>
    <dbReference type="NCBI Taxonomy" id="240163"/>
    <lineage>
        <taxon>Eukaryota</taxon>
        <taxon>Metazoa</taxon>
        <taxon>Chordata</taxon>
        <taxon>Craniata</taxon>
        <taxon>Vertebrata</taxon>
        <taxon>Euteleostomi</taxon>
        <taxon>Actinopterygii</taxon>
        <taxon>Neopterygii</taxon>
        <taxon>Teleostei</taxon>
        <taxon>Neoteleostei</taxon>
        <taxon>Acanthomorphata</taxon>
        <taxon>Eupercaria</taxon>
        <taxon>Sciaenidae</taxon>
        <taxon>Nibea</taxon>
    </lineage>
</organism>
<accession>A0ACB7FHR9</accession>
<name>A0ACB7FHR9_NIBAL</name>
<keyword evidence="2" id="KW-1185">Reference proteome</keyword>
<comment type="caution">
    <text evidence="1">The sequence shown here is derived from an EMBL/GenBank/DDBJ whole genome shotgun (WGS) entry which is preliminary data.</text>
</comment>
<proteinExistence type="predicted"/>
<dbReference type="Proteomes" id="UP000805704">
    <property type="component" value="Chromosome 10"/>
</dbReference>
<evidence type="ECO:0000313" key="1">
    <source>
        <dbReference type="EMBL" id="KAG8013812.1"/>
    </source>
</evidence>
<dbReference type="EMBL" id="CM024798">
    <property type="protein sequence ID" value="KAG8013812.1"/>
    <property type="molecule type" value="Genomic_DNA"/>
</dbReference>
<protein>
    <submittedName>
        <fullName evidence="1">Uncharacterized protein</fullName>
    </submittedName>
</protein>
<evidence type="ECO:0000313" key="2">
    <source>
        <dbReference type="Proteomes" id="UP000805704"/>
    </source>
</evidence>
<gene>
    <name evidence="1" type="ORF">GBF38_015995</name>
</gene>